<feature type="binding site" evidence="2">
    <location>
        <position position="64"/>
    </location>
    <ligand>
        <name>substrate</name>
    </ligand>
</feature>
<dbReference type="InterPro" id="IPR054485">
    <property type="entry name" value="FlK-like_dom"/>
</dbReference>
<evidence type="ECO:0000259" key="3">
    <source>
        <dbReference type="Pfam" id="PF22636"/>
    </source>
</evidence>
<dbReference type="InterPro" id="IPR029069">
    <property type="entry name" value="HotDog_dom_sf"/>
</dbReference>
<accession>A0A7C5V053</accession>
<dbReference type="PIRSF" id="PIRSF014972">
    <property type="entry name" value="FlK"/>
    <property type="match status" value="1"/>
</dbReference>
<feature type="binding site" evidence="2">
    <location>
        <position position="115"/>
    </location>
    <ligand>
        <name>substrate</name>
    </ligand>
</feature>
<dbReference type="Gene3D" id="3.10.129.10">
    <property type="entry name" value="Hotdog Thioesterase"/>
    <property type="match status" value="1"/>
</dbReference>
<dbReference type="AlphaFoldDB" id="A0A7C5V053"/>
<evidence type="ECO:0000256" key="1">
    <source>
        <dbReference type="PIRSR" id="PIRSR014972-1"/>
    </source>
</evidence>
<dbReference type="InterPro" id="IPR025540">
    <property type="entry name" value="FlK"/>
</dbReference>
<feature type="active site" evidence="1">
    <location>
        <position position="71"/>
    </location>
</feature>
<proteinExistence type="predicted"/>
<name>A0A7C5V053_9FIRM</name>
<dbReference type="Pfam" id="PF22636">
    <property type="entry name" value="FlK"/>
    <property type="match status" value="1"/>
</dbReference>
<dbReference type="EMBL" id="DRUZ01000007">
    <property type="protein sequence ID" value="HHS01006.1"/>
    <property type="molecule type" value="Genomic_DNA"/>
</dbReference>
<organism evidence="4">
    <name type="scientific">Caldicellulosiruptor owensensis</name>
    <dbReference type="NCBI Taxonomy" id="55205"/>
    <lineage>
        <taxon>Bacteria</taxon>
        <taxon>Bacillati</taxon>
        <taxon>Bacillota</taxon>
        <taxon>Bacillota incertae sedis</taxon>
        <taxon>Caldicellulosiruptorales</taxon>
        <taxon>Caldicellulosiruptoraceae</taxon>
        <taxon>Caldicellulosiruptor</taxon>
    </lineage>
</organism>
<feature type="active site" evidence="1">
    <location>
        <position position="45"/>
    </location>
</feature>
<feature type="binding site" evidence="2">
    <location>
        <position position="64"/>
    </location>
    <ligand>
        <name>CoA</name>
        <dbReference type="ChEBI" id="CHEBI:57287"/>
    </ligand>
</feature>
<comment type="caution">
    <text evidence="4">The sequence shown here is derived from an EMBL/GenBank/DDBJ whole genome shotgun (WGS) entry which is preliminary data.</text>
</comment>
<dbReference type="CDD" id="cd03440">
    <property type="entry name" value="hot_dog"/>
    <property type="match status" value="1"/>
</dbReference>
<dbReference type="PANTHER" id="PTHR36934">
    <property type="entry name" value="BLR0278 PROTEIN"/>
    <property type="match status" value="1"/>
</dbReference>
<gene>
    <name evidence="4" type="ORF">ENL71_00375</name>
</gene>
<feature type="active site" evidence="1">
    <location>
        <position position="37"/>
    </location>
</feature>
<feature type="domain" description="Fluoroacetyl-CoA-specific thioesterase-like" evidence="3">
    <location>
        <begin position="18"/>
        <end position="121"/>
    </location>
</feature>
<sequence>MKKPELQVGLKFEVEEEVTDNMLASYFQSGLLDVFATPSMIALMEKAALLCVESYLEEGYTTVGSKVDVLHLAPTPKGMKVKVVAELISIEDRKLTFKVEAYDSFEKIGEGVHERFIVNRERFLNKTYQKVR</sequence>
<protein>
    <submittedName>
        <fullName evidence="4">Thioesterase</fullName>
    </submittedName>
</protein>
<reference evidence="4" key="1">
    <citation type="journal article" date="2020" name="mSystems">
        <title>Genome- and Community-Level Interaction Insights into Carbon Utilization and Element Cycling Functions of Hydrothermarchaeota in Hydrothermal Sediment.</title>
        <authorList>
            <person name="Zhou Z."/>
            <person name="Liu Y."/>
            <person name="Xu W."/>
            <person name="Pan J."/>
            <person name="Luo Z.H."/>
            <person name="Li M."/>
        </authorList>
    </citation>
    <scope>NUCLEOTIDE SEQUENCE [LARGE SCALE GENOMIC DNA]</scope>
    <source>
        <strain evidence="4">SpSt-102</strain>
    </source>
</reference>
<dbReference type="PANTHER" id="PTHR36934:SF1">
    <property type="entry name" value="THIOESTERASE DOMAIN-CONTAINING PROTEIN"/>
    <property type="match status" value="1"/>
</dbReference>
<dbReference type="SUPFAM" id="SSF54637">
    <property type="entry name" value="Thioesterase/thiol ester dehydrase-isomerase"/>
    <property type="match status" value="1"/>
</dbReference>
<evidence type="ECO:0000256" key="2">
    <source>
        <dbReference type="PIRSR" id="PIRSR014972-2"/>
    </source>
</evidence>
<evidence type="ECO:0000313" key="4">
    <source>
        <dbReference type="EMBL" id="HHS01006.1"/>
    </source>
</evidence>